<dbReference type="KEGG" id="kse:Ksed_16470"/>
<gene>
    <name evidence="9" type="primary">lspA</name>
    <name evidence="13" type="ordered locus">Ksed_16470</name>
</gene>
<dbReference type="UniPathway" id="UPA00665"/>
<keyword evidence="13" id="KW-0449">Lipoprotein</keyword>
<keyword evidence="5 9" id="KW-0064">Aspartyl protease</keyword>
<keyword evidence="3 9" id="KW-0645">Protease</keyword>
<dbReference type="PRINTS" id="PR00781">
    <property type="entry name" value="LIPOSIGPTASE"/>
</dbReference>
<evidence type="ECO:0000256" key="6">
    <source>
        <dbReference type="ARBA" id="ARBA00022801"/>
    </source>
</evidence>
<protein>
    <recommendedName>
        <fullName evidence="9">Lipoprotein signal peptidase</fullName>
        <ecNumber evidence="9">3.4.23.36</ecNumber>
    </recommendedName>
    <alternativeName>
        <fullName evidence="9">Prolipoprotein signal peptidase</fullName>
    </alternativeName>
    <alternativeName>
        <fullName evidence="9">Signal peptidase II</fullName>
        <shortName evidence="9">SPase II</shortName>
    </alternativeName>
</protein>
<keyword evidence="14" id="KW-1185">Reference proteome</keyword>
<reference evidence="13 14" key="1">
    <citation type="journal article" date="2009" name="Stand. Genomic Sci.">
        <title>Complete genome sequence of Kytococcus sedentarius type strain (541).</title>
        <authorList>
            <person name="Sims D."/>
            <person name="Brettin T."/>
            <person name="Detter J.C."/>
            <person name="Han C."/>
            <person name="Lapidus A."/>
            <person name="Copeland A."/>
            <person name="Glavina Del Rio T."/>
            <person name="Nolan M."/>
            <person name="Chen F."/>
            <person name="Lucas S."/>
            <person name="Tice H."/>
            <person name="Cheng J.F."/>
            <person name="Bruce D."/>
            <person name="Goodwin L."/>
            <person name="Pitluck S."/>
            <person name="Ovchinnikova G."/>
            <person name="Pati A."/>
            <person name="Ivanova N."/>
            <person name="Mavrommatis K."/>
            <person name="Chen A."/>
            <person name="Palaniappan K."/>
            <person name="D'haeseleer P."/>
            <person name="Chain P."/>
            <person name="Bristow J."/>
            <person name="Eisen J.A."/>
            <person name="Markowitz V."/>
            <person name="Hugenholtz P."/>
            <person name="Schneider S."/>
            <person name="Goker M."/>
            <person name="Pukall R."/>
            <person name="Kyrpides N.C."/>
            <person name="Klenk H.P."/>
        </authorList>
    </citation>
    <scope>NUCLEOTIDE SEQUENCE [LARGE SCALE GENOMIC DNA]</scope>
    <source>
        <strain evidence="14">ATCC 14392 / DSM 20547 / JCM 11482 / CCUG 33030 / NBRC 15357 / NCTC 11040 / CCM 314 / 541</strain>
    </source>
</reference>
<feature type="transmembrane region" description="Helical" evidence="9">
    <location>
        <begin position="151"/>
        <end position="171"/>
    </location>
</feature>
<evidence type="ECO:0000256" key="8">
    <source>
        <dbReference type="ARBA" id="ARBA00023136"/>
    </source>
</evidence>
<evidence type="ECO:0000256" key="5">
    <source>
        <dbReference type="ARBA" id="ARBA00022750"/>
    </source>
</evidence>
<dbReference type="Proteomes" id="UP000006666">
    <property type="component" value="Chromosome"/>
</dbReference>
<feature type="transmembrane region" description="Helical" evidence="9">
    <location>
        <begin position="108"/>
        <end position="126"/>
    </location>
</feature>
<dbReference type="EC" id="3.4.23.36" evidence="9"/>
<comment type="function">
    <text evidence="9 10">This protein specifically catalyzes the removal of signal peptides from prolipoproteins.</text>
</comment>
<comment type="caution">
    <text evidence="9">Lacks conserved residue(s) required for the propagation of feature annotation.</text>
</comment>
<dbReference type="PANTHER" id="PTHR33695:SF1">
    <property type="entry name" value="LIPOPROTEIN SIGNAL PEPTIDASE"/>
    <property type="match status" value="1"/>
</dbReference>
<dbReference type="HAMAP" id="MF_00161">
    <property type="entry name" value="LspA"/>
    <property type="match status" value="1"/>
</dbReference>
<feature type="active site" evidence="9">
    <location>
        <position position="156"/>
    </location>
</feature>
<evidence type="ECO:0000313" key="14">
    <source>
        <dbReference type="Proteomes" id="UP000006666"/>
    </source>
</evidence>
<comment type="subcellular location">
    <subcellularLocation>
        <location evidence="9">Cell membrane</location>
        <topology evidence="9">Multi-pass membrane protein</topology>
    </subcellularLocation>
</comment>
<dbReference type="GO" id="GO:0004190">
    <property type="term" value="F:aspartic-type endopeptidase activity"/>
    <property type="evidence" value="ECO:0007669"/>
    <property type="project" value="UniProtKB-UniRule"/>
</dbReference>
<feature type="transmembrane region" description="Helical" evidence="9">
    <location>
        <begin position="75"/>
        <end position="101"/>
    </location>
</feature>
<dbReference type="HOGENOM" id="CLU_083252_2_0_11"/>
<comment type="pathway">
    <text evidence="9">Protein modification; lipoprotein biosynthesis (signal peptide cleavage).</text>
</comment>
<evidence type="ECO:0000256" key="1">
    <source>
        <dbReference type="ARBA" id="ARBA00006139"/>
    </source>
</evidence>
<comment type="catalytic activity">
    <reaction evidence="9 10">
        <text>Release of signal peptides from bacterial membrane prolipoproteins. Hydrolyzes -Xaa-Yaa-Zaa-|-(S,diacylglyceryl)Cys-, in which Xaa is hydrophobic (preferably Leu), and Yaa (Ala or Ser) and Zaa (Gly or Ala) have small, neutral side chains.</text>
        <dbReference type="EC" id="3.4.23.36"/>
    </reaction>
</comment>
<evidence type="ECO:0000256" key="2">
    <source>
        <dbReference type="ARBA" id="ARBA00022475"/>
    </source>
</evidence>
<dbReference type="PROSITE" id="PS00855">
    <property type="entry name" value="SPASE_II"/>
    <property type="match status" value="1"/>
</dbReference>
<proteinExistence type="inferred from homology"/>
<keyword evidence="6 9" id="KW-0378">Hydrolase</keyword>
<keyword evidence="4 9" id="KW-0812">Transmembrane</keyword>
<dbReference type="Pfam" id="PF01252">
    <property type="entry name" value="Peptidase_A8"/>
    <property type="match status" value="1"/>
</dbReference>
<evidence type="ECO:0000256" key="3">
    <source>
        <dbReference type="ARBA" id="ARBA00022670"/>
    </source>
</evidence>
<keyword evidence="8 9" id="KW-0472">Membrane</keyword>
<sequence>MQAASGAALNAPHTPSSDRPTRRRGHLPLVAGLATVWVVVDQVTKEWALARLDRGEAVPVLGELLQLRLVFNPGAAFSLGTSATPVFTVLATVVSLAILWFSRQVISPAWGVALGLIAGGAVGNLVDRLVRAPGFARGHVVDFLALPNWPVFNVADIGVTCGAALVVLLALRGIEPTDPDAADEAVAAPAAPADAPHAAPDNPQERA</sequence>
<evidence type="ECO:0000256" key="4">
    <source>
        <dbReference type="ARBA" id="ARBA00022692"/>
    </source>
</evidence>
<evidence type="ECO:0000256" key="10">
    <source>
        <dbReference type="RuleBase" id="RU000594"/>
    </source>
</evidence>
<feature type="compositionally biased region" description="Low complexity" evidence="12">
    <location>
        <begin position="184"/>
        <end position="201"/>
    </location>
</feature>
<comment type="similarity">
    <text evidence="1 9 11">Belongs to the peptidase A8 family.</text>
</comment>
<dbReference type="RefSeq" id="WP_015779607.1">
    <property type="nucleotide sequence ID" value="NC_013169.1"/>
</dbReference>
<dbReference type="AlphaFoldDB" id="C7NIM4"/>
<evidence type="ECO:0000256" key="9">
    <source>
        <dbReference type="HAMAP-Rule" id="MF_00161"/>
    </source>
</evidence>
<dbReference type="STRING" id="478801.Ksed_16470"/>
<dbReference type="EMBL" id="CP001686">
    <property type="protein sequence ID" value="ACV06662.1"/>
    <property type="molecule type" value="Genomic_DNA"/>
</dbReference>
<evidence type="ECO:0000256" key="12">
    <source>
        <dbReference type="SAM" id="MobiDB-lite"/>
    </source>
</evidence>
<keyword evidence="2 9" id="KW-1003">Cell membrane</keyword>
<dbReference type="NCBIfam" id="TIGR00077">
    <property type="entry name" value="lspA"/>
    <property type="match status" value="1"/>
</dbReference>
<feature type="active site" evidence="9">
    <location>
        <position position="142"/>
    </location>
</feature>
<dbReference type="GO" id="GO:0006508">
    <property type="term" value="P:proteolysis"/>
    <property type="evidence" value="ECO:0007669"/>
    <property type="project" value="UniProtKB-KW"/>
</dbReference>
<feature type="region of interest" description="Disordered" evidence="12">
    <location>
        <begin position="180"/>
        <end position="207"/>
    </location>
</feature>
<evidence type="ECO:0000313" key="13">
    <source>
        <dbReference type="EMBL" id="ACV06662.1"/>
    </source>
</evidence>
<organism evidence="13 14">
    <name type="scientific">Kytococcus sedentarius (strain ATCC 14392 / DSM 20547 / JCM 11482 / CCUG 33030 / NBRC 15357 / NCTC 11040 / CCM 314 / 541)</name>
    <name type="common">Micrococcus sedentarius</name>
    <dbReference type="NCBI Taxonomy" id="478801"/>
    <lineage>
        <taxon>Bacteria</taxon>
        <taxon>Bacillati</taxon>
        <taxon>Actinomycetota</taxon>
        <taxon>Actinomycetes</taxon>
        <taxon>Micrococcales</taxon>
        <taxon>Kytococcaceae</taxon>
        <taxon>Kytococcus</taxon>
    </lineage>
</organism>
<dbReference type="GO" id="GO:0005886">
    <property type="term" value="C:plasma membrane"/>
    <property type="evidence" value="ECO:0007669"/>
    <property type="project" value="UniProtKB-SubCell"/>
</dbReference>
<name>C7NIM4_KYTSD</name>
<accession>C7NIM4</accession>
<evidence type="ECO:0000256" key="7">
    <source>
        <dbReference type="ARBA" id="ARBA00022989"/>
    </source>
</evidence>
<feature type="region of interest" description="Disordered" evidence="12">
    <location>
        <begin position="1"/>
        <end position="24"/>
    </location>
</feature>
<dbReference type="eggNOG" id="COG0597">
    <property type="taxonomic scope" value="Bacteria"/>
</dbReference>
<dbReference type="InterPro" id="IPR001872">
    <property type="entry name" value="Peptidase_A8"/>
</dbReference>
<dbReference type="PANTHER" id="PTHR33695">
    <property type="entry name" value="LIPOPROTEIN SIGNAL PEPTIDASE"/>
    <property type="match status" value="1"/>
</dbReference>
<keyword evidence="7 9" id="KW-1133">Transmembrane helix</keyword>
<evidence type="ECO:0000256" key="11">
    <source>
        <dbReference type="RuleBase" id="RU004181"/>
    </source>
</evidence>